<protein>
    <submittedName>
        <fullName evidence="4">ParB/RepB/Spo0J family partition protein</fullName>
    </submittedName>
</protein>
<dbReference type="Gene3D" id="1.10.10.2830">
    <property type="match status" value="1"/>
</dbReference>
<dbReference type="EMBL" id="JBELPZ010000009">
    <property type="protein sequence ID" value="MFL9844716.1"/>
    <property type="molecule type" value="Genomic_DNA"/>
</dbReference>
<dbReference type="Proteomes" id="UP001629156">
    <property type="component" value="Unassembled WGS sequence"/>
</dbReference>
<organism evidence="4 5">
    <name type="scientific">Flavobacterium rhizosphaerae</name>
    <dbReference type="NCBI Taxonomy" id="3163298"/>
    <lineage>
        <taxon>Bacteria</taxon>
        <taxon>Pseudomonadati</taxon>
        <taxon>Bacteroidota</taxon>
        <taxon>Flavobacteriia</taxon>
        <taxon>Flavobacteriales</taxon>
        <taxon>Flavobacteriaceae</taxon>
        <taxon>Flavobacterium</taxon>
    </lineage>
</organism>
<comment type="similarity">
    <text evidence="1">Belongs to the ParB family.</text>
</comment>
<dbReference type="SUPFAM" id="SSF110849">
    <property type="entry name" value="ParB/Sulfiredoxin"/>
    <property type="match status" value="1"/>
</dbReference>
<dbReference type="PANTHER" id="PTHR33375:SF1">
    <property type="entry name" value="CHROMOSOME-PARTITIONING PROTEIN PARB-RELATED"/>
    <property type="match status" value="1"/>
</dbReference>
<dbReference type="NCBIfam" id="TIGR00180">
    <property type="entry name" value="parB_part"/>
    <property type="match status" value="1"/>
</dbReference>
<dbReference type="Gene3D" id="3.90.1530.30">
    <property type="match status" value="1"/>
</dbReference>
<dbReference type="CDD" id="cd16393">
    <property type="entry name" value="SPO0J_N"/>
    <property type="match status" value="1"/>
</dbReference>
<dbReference type="PANTHER" id="PTHR33375">
    <property type="entry name" value="CHROMOSOME-PARTITIONING PROTEIN PARB-RELATED"/>
    <property type="match status" value="1"/>
</dbReference>
<accession>A0ABW8YWN4</accession>
<dbReference type="InterPro" id="IPR036086">
    <property type="entry name" value="ParB/Sulfiredoxin_sf"/>
</dbReference>
<dbReference type="InterPro" id="IPR004437">
    <property type="entry name" value="ParB/RepB/Spo0J"/>
</dbReference>
<sequence>MNLKNQQKTLRLAEIRISATNPRKHFDQAALEELAQGIKKVGVLHPIVVRPVEKNYELVCGERRYRASEMAGMTVIPANIRILTDDEAFELQIMENLERKDVHPMDEAEAFQKMLDTGRYTLQDLAAKFVKPESFIAQRLSLCHLIPQIKQDFYNAQLGIGHAILIARMPEDRQQEIFAGYKDKQVDGYGTVRELEKEIREETIPMVKAKFSLEKPYGPIVACSACPKRTANNLILFPDMQDADSCTDKSCFRKKLDLHVTQQLEEIINSGKPVTLAGNTKGSPSAGVQEMAAAYDLKINKEYQDIFPNKNAIHAEEVEVFYVDGEKVGTWGKAYRPADKTAVSPALTETYTELDRLKDRAQRNKELDKQKLHGQIVEALRMEFEKQQEQPITLTDHFVDAMFIYMALNNAELHYLAEDIRALGYDIKYDTLENFLQFVKPLSSEQRKQICALALFRKCKGSTTHETFFGKIIMLLAIGHKDIDVEKMTVEHEAIVKVRIEKENAKIKEMEEAQAKPIQSALKKGIQALLGDKESKAK</sequence>
<dbReference type="SMART" id="SM00470">
    <property type="entry name" value="ParB"/>
    <property type="match status" value="1"/>
</dbReference>
<proteinExistence type="inferred from homology"/>
<keyword evidence="5" id="KW-1185">Reference proteome</keyword>
<dbReference type="InterPro" id="IPR003115">
    <property type="entry name" value="ParB_N"/>
</dbReference>
<dbReference type="InterPro" id="IPR041468">
    <property type="entry name" value="HTH_ParB/Spo0J"/>
</dbReference>
<evidence type="ECO:0000259" key="3">
    <source>
        <dbReference type="SMART" id="SM00470"/>
    </source>
</evidence>
<dbReference type="RefSeq" id="WP_408084972.1">
    <property type="nucleotide sequence ID" value="NZ_JBELPZ010000009.1"/>
</dbReference>
<feature type="domain" description="ParB-like N-terminal" evidence="3">
    <location>
        <begin position="8"/>
        <end position="97"/>
    </location>
</feature>
<evidence type="ECO:0000313" key="5">
    <source>
        <dbReference type="Proteomes" id="UP001629156"/>
    </source>
</evidence>
<evidence type="ECO:0000256" key="1">
    <source>
        <dbReference type="ARBA" id="ARBA00006295"/>
    </source>
</evidence>
<evidence type="ECO:0000313" key="4">
    <source>
        <dbReference type="EMBL" id="MFL9844716.1"/>
    </source>
</evidence>
<dbReference type="Pfam" id="PF17762">
    <property type="entry name" value="HTH_ParB"/>
    <property type="match status" value="1"/>
</dbReference>
<dbReference type="Pfam" id="PF02195">
    <property type="entry name" value="ParB_N"/>
    <property type="match status" value="1"/>
</dbReference>
<evidence type="ECO:0000256" key="2">
    <source>
        <dbReference type="ARBA" id="ARBA00022829"/>
    </source>
</evidence>
<gene>
    <name evidence="4" type="ORF">ABS766_09840</name>
</gene>
<dbReference type="InterPro" id="IPR050336">
    <property type="entry name" value="Chromosome_partition/occlusion"/>
</dbReference>
<reference evidence="4 5" key="1">
    <citation type="submission" date="2024-06" db="EMBL/GenBank/DDBJ databases">
        <authorList>
            <person name="Kaempfer P."/>
            <person name="Viver T."/>
        </authorList>
    </citation>
    <scope>NUCLEOTIDE SEQUENCE [LARGE SCALE GENOMIC DNA]</scope>
    <source>
        <strain evidence="4 5">ST-119</strain>
    </source>
</reference>
<dbReference type="SUPFAM" id="SSF109709">
    <property type="entry name" value="KorB DNA-binding domain-like"/>
    <property type="match status" value="1"/>
</dbReference>
<keyword evidence="2" id="KW-0159">Chromosome partition</keyword>
<name>A0ABW8YWN4_9FLAO</name>
<comment type="caution">
    <text evidence="4">The sequence shown here is derived from an EMBL/GenBank/DDBJ whole genome shotgun (WGS) entry which is preliminary data.</text>
</comment>